<evidence type="ECO:0000313" key="12">
    <source>
        <dbReference type="Proteomes" id="UP000515159"/>
    </source>
</evidence>
<dbReference type="InParanoid" id="A0A6P8PB19"/>
<dbReference type="RefSeq" id="XP_033772721.1">
    <property type="nucleotide sequence ID" value="XM_033916830.1"/>
</dbReference>
<keyword evidence="4 10" id="KW-1133">Transmembrane helix</keyword>
<keyword evidence="6 10" id="KW-0472">Membrane</keyword>
<dbReference type="InterPro" id="IPR000276">
    <property type="entry name" value="GPCR_Rhodpsn"/>
</dbReference>
<keyword evidence="3 10" id="KW-0812">Transmembrane</keyword>
<dbReference type="Proteomes" id="UP000515159">
    <property type="component" value="Chromosome 12"/>
</dbReference>
<feature type="transmembrane region" description="Helical" evidence="10">
    <location>
        <begin position="22"/>
        <end position="42"/>
    </location>
</feature>
<evidence type="ECO:0000256" key="5">
    <source>
        <dbReference type="ARBA" id="ARBA00023040"/>
    </source>
</evidence>
<dbReference type="GeneID" id="117346757"/>
<proteinExistence type="predicted"/>
<feature type="transmembrane region" description="Helical" evidence="10">
    <location>
        <begin position="133"/>
        <end position="154"/>
    </location>
</feature>
<feature type="domain" description="G-protein coupled receptors family 1 profile" evidence="11">
    <location>
        <begin position="34"/>
        <end position="284"/>
    </location>
</feature>
<dbReference type="Gene3D" id="1.20.1070.10">
    <property type="entry name" value="Rhodopsin 7-helix transmembrane proteins"/>
    <property type="match status" value="1"/>
</dbReference>
<dbReference type="PROSITE" id="PS50262">
    <property type="entry name" value="G_PROTEIN_RECEP_F1_2"/>
    <property type="match status" value="1"/>
</dbReference>
<dbReference type="CTD" id="54112"/>
<sequence length="325" mass="35091">MTNSSQRLHCEDSSGARVLVPVLYSFFSLSGTLANLAVIGLVCSSKRLKTTSNAFIVNGCVADLSLCAFWMPREAVALARAAPKSSAHQALAEGLALLWTTVSLLSHALVALNRYVLITKAPPVYQTIYQRRNAECMIAVSWAVPLLFLLPRLLGQRREDGAPTCAGAPGKGVQAPGAYTAILWAATVLVLLYCYFKIFRKVQSSVKRVSVLGFQAVAQPPCSLPRKEKRLGLHVLCVCCAFVVATAPLVGVIVFALVTPVAEGLRTAAWLLFCSLFVLDPFLYTCTSEEFRRAFRSAVRGECGRSSSVSHQEPWPKPSGRGDAA</sequence>
<evidence type="ECO:0000256" key="4">
    <source>
        <dbReference type="ARBA" id="ARBA00022989"/>
    </source>
</evidence>
<dbReference type="SUPFAM" id="SSF81321">
    <property type="entry name" value="Family A G protein-coupled receptor-like"/>
    <property type="match status" value="1"/>
</dbReference>
<dbReference type="PRINTS" id="PR00237">
    <property type="entry name" value="GPCRRHODOPSN"/>
</dbReference>
<feature type="transmembrane region" description="Helical" evidence="10">
    <location>
        <begin position="233"/>
        <end position="262"/>
    </location>
</feature>
<evidence type="ECO:0000313" key="13">
    <source>
        <dbReference type="RefSeq" id="XP_033772721.1"/>
    </source>
</evidence>
<evidence type="ECO:0000256" key="3">
    <source>
        <dbReference type="ARBA" id="ARBA00022692"/>
    </source>
</evidence>
<evidence type="ECO:0000256" key="10">
    <source>
        <dbReference type="SAM" id="Phobius"/>
    </source>
</evidence>
<feature type="transmembrane region" description="Helical" evidence="10">
    <location>
        <begin position="268"/>
        <end position="286"/>
    </location>
</feature>
<dbReference type="PANTHER" id="PTHR24228:SF59">
    <property type="entry name" value="NEUROPEPTIDE RECEPTOR 15"/>
    <property type="match status" value="1"/>
</dbReference>
<gene>
    <name evidence="13" type="primary">GPR88</name>
</gene>
<dbReference type="GO" id="GO:0005886">
    <property type="term" value="C:plasma membrane"/>
    <property type="evidence" value="ECO:0007669"/>
    <property type="project" value="UniProtKB-SubCell"/>
</dbReference>
<dbReference type="InterPro" id="IPR017452">
    <property type="entry name" value="GPCR_Rhodpsn_7TM"/>
</dbReference>
<comment type="subcellular location">
    <subcellularLocation>
        <location evidence="1">Cell membrane</location>
        <topology evidence="1">Multi-pass membrane protein</topology>
    </subcellularLocation>
</comment>
<dbReference type="Pfam" id="PF00001">
    <property type="entry name" value="7tm_1"/>
    <property type="match status" value="1"/>
</dbReference>
<keyword evidence="12" id="KW-1185">Reference proteome</keyword>
<name>A0A6P8PB19_GEOSA</name>
<dbReference type="AlphaFoldDB" id="A0A6P8PB19"/>
<evidence type="ECO:0000256" key="9">
    <source>
        <dbReference type="SAM" id="MobiDB-lite"/>
    </source>
</evidence>
<dbReference type="FunCoup" id="A0A6P8PB19">
    <property type="interactions" value="260"/>
</dbReference>
<dbReference type="KEGG" id="gsh:117346757"/>
<feature type="region of interest" description="Disordered" evidence="9">
    <location>
        <begin position="305"/>
        <end position="325"/>
    </location>
</feature>
<evidence type="ECO:0000256" key="2">
    <source>
        <dbReference type="ARBA" id="ARBA00022475"/>
    </source>
</evidence>
<keyword evidence="2" id="KW-1003">Cell membrane</keyword>
<evidence type="ECO:0000256" key="6">
    <source>
        <dbReference type="ARBA" id="ARBA00023136"/>
    </source>
</evidence>
<evidence type="ECO:0000256" key="7">
    <source>
        <dbReference type="ARBA" id="ARBA00023170"/>
    </source>
</evidence>
<feature type="transmembrane region" description="Helical" evidence="10">
    <location>
        <begin position="178"/>
        <end position="198"/>
    </location>
</feature>
<protein>
    <submittedName>
        <fullName evidence="13">Probable G-protein coupled receptor 88</fullName>
    </submittedName>
</protein>
<dbReference type="CDD" id="cd15211">
    <property type="entry name" value="7tmA_GPR88-like"/>
    <property type="match status" value="1"/>
</dbReference>
<keyword evidence="5" id="KW-0297">G-protein coupled receptor</keyword>
<accession>A0A6P8PB19</accession>
<keyword evidence="8" id="KW-0807">Transducer</keyword>
<keyword evidence="7 13" id="KW-0675">Receptor</keyword>
<dbReference type="PANTHER" id="PTHR24228">
    <property type="entry name" value="B2 BRADYKININ RECEPTOR/ANGIOTENSIN II RECEPTOR"/>
    <property type="match status" value="1"/>
</dbReference>
<dbReference type="OrthoDB" id="10039923at2759"/>
<evidence type="ECO:0000256" key="1">
    <source>
        <dbReference type="ARBA" id="ARBA00004651"/>
    </source>
</evidence>
<dbReference type="GO" id="GO:0004930">
    <property type="term" value="F:G protein-coupled receptor activity"/>
    <property type="evidence" value="ECO:0007669"/>
    <property type="project" value="UniProtKB-KW"/>
</dbReference>
<evidence type="ECO:0000259" key="11">
    <source>
        <dbReference type="PROSITE" id="PS50262"/>
    </source>
</evidence>
<feature type="transmembrane region" description="Helical" evidence="10">
    <location>
        <begin position="54"/>
        <end position="71"/>
    </location>
</feature>
<evidence type="ECO:0000256" key="8">
    <source>
        <dbReference type="ARBA" id="ARBA00023224"/>
    </source>
</evidence>
<feature type="transmembrane region" description="Helical" evidence="10">
    <location>
        <begin position="91"/>
        <end position="112"/>
    </location>
</feature>
<organism evidence="12 13">
    <name type="scientific">Geotrypetes seraphini</name>
    <name type="common">Gaboon caecilian</name>
    <name type="synonym">Caecilia seraphini</name>
    <dbReference type="NCBI Taxonomy" id="260995"/>
    <lineage>
        <taxon>Eukaryota</taxon>
        <taxon>Metazoa</taxon>
        <taxon>Chordata</taxon>
        <taxon>Craniata</taxon>
        <taxon>Vertebrata</taxon>
        <taxon>Euteleostomi</taxon>
        <taxon>Amphibia</taxon>
        <taxon>Gymnophiona</taxon>
        <taxon>Geotrypetes</taxon>
    </lineage>
</organism>
<reference evidence="13" key="1">
    <citation type="submission" date="2025-08" db="UniProtKB">
        <authorList>
            <consortium name="RefSeq"/>
        </authorList>
    </citation>
    <scope>IDENTIFICATION</scope>
</reference>